<dbReference type="PANTHER" id="PTHR11786:SF0">
    <property type="entry name" value="ARYLAMINE N-ACETYLTRANSFERASE 4-RELATED"/>
    <property type="match status" value="1"/>
</dbReference>
<evidence type="ECO:0000256" key="1">
    <source>
        <dbReference type="ARBA" id="ARBA00006547"/>
    </source>
</evidence>
<dbReference type="Pfam" id="PF00797">
    <property type="entry name" value="Acetyltransf_2"/>
    <property type="match status" value="1"/>
</dbReference>
<proteinExistence type="inferred from homology"/>
<gene>
    <name evidence="3" type="ORF">RM649_23375</name>
</gene>
<dbReference type="PANTHER" id="PTHR11786">
    <property type="entry name" value="N-HYDROXYARYLAMINE O-ACETYLTRANSFERASE"/>
    <property type="match status" value="1"/>
</dbReference>
<keyword evidence="4" id="KW-1185">Reference proteome</keyword>
<dbReference type="InterPro" id="IPR038765">
    <property type="entry name" value="Papain-like_cys_pep_sf"/>
</dbReference>
<sequence length="270" mass="29547">MTPDLDAYLARIGWTGERRPTAQVLRSVHRAHVYGIPFENLEPVLGGAPSLALPDLEAKLLRSERGGYCYEHNTLLGAALTRLGFRVTPLAGRVVLGAAPGDVRPRTHMLLKVRAEDEPTPFVADVGFGSTGALLEPIPLVPDAELSDTPRRHRLVHAPHDGPLELWELQAEKDGAWEPQYEFTLEPFEAPDFEVANWHTATNPRSPFRQSVYAQRTLPGSHLALAGRTLTRTADDGTAEVRELAGPAEVVRVLADDFGVRLPEDTVLPG</sequence>
<dbReference type="EMBL" id="JAVREX010000010">
    <property type="protein sequence ID" value="MDT0430579.1"/>
    <property type="molecule type" value="Genomic_DNA"/>
</dbReference>
<name>A0ABU2RRQ1_9ACTN</name>
<dbReference type="Proteomes" id="UP001183777">
    <property type="component" value="Unassembled WGS sequence"/>
</dbReference>
<organism evidence="3 4">
    <name type="scientific">Streptomyces salyersiae</name>
    <dbReference type="NCBI Taxonomy" id="3075530"/>
    <lineage>
        <taxon>Bacteria</taxon>
        <taxon>Bacillati</taxon>
        <taxon>Actinomycetota</taxon>
        <taxon>Actinomycetes</taxon>
        <taxon>Kitasatosporales</taxon>
        <taxon>Streptomycetaceae</taxon>
        <taxon>Streptomyces</taxon>
    </lineage>
</organism>
<reference evidence="4" key="1">
    <citation type="submission" date="2023-07" db="EMBL/GenBank/DDBJ databases">
        <title>30 novel species of actinomycetes from the DSMZ collection.</title>
        <authorList>
            <person name="Nouioui I."/>
        </authorList>
    </citation>
    <scope>NUCLEOTIDE SEQUENCE [LARGE SCALE GENOMIC DNA]</scope>
    <source>
        <strain evidence="4">DSM 41770</strain>
    </source>
</reference>
<evidence type="ECO:0000313" key="3">
    <source>
        <dbReference type="EMBL" id="MDT0430579.1"/>
    </source>
</evidence>
<dbReference type="SUPFAM" id="SSF54001">
    <property type="entry name" value="Cysteine proteinases"/>
    <property type="match status" value="1"/>
</dbReference>
<evidence type="ECO:0000256" key="2">
    <source>
        <dbReference type="RuleBase" id="RU003452"/>
    </source>
</evidence>
<evidence type="ECO:0000313" key="4">
    <source>
        <dbReference type="Proteomes" id="UP001183777"/>
    </source>
</evidence>
<dbReference type="Gene3D" id="3.30.2140.10">
    <property type="entry name" value="Arylamine N-acetyltransferase"/>
    <property type="match status" value="1"/>
</dbReference>
<accession>A0ABU2RRQ1</accession>
<protein>
    <submittedName>
        <fullName evidence="3">Arylamine N-acetyltransferase</fullName>
    </submittedName>
</protein>
<comment type="similarity">
    <text evidence="1 2">Belongs to the arylamine N-acetyltransferase family.</text>
</comment>
<dbReference type="Gene3D" id="2.40.128.150">
    <property type="entry name" value="Cysteine proteinases"/>
    <property type="match status" value="1"/>
</dbReference>
<dbReference type="InterPro" id="IPR001447">
    <property type="entry name" value="Arylamine_N-AcTrfase"/>
</dbReference>
<comment type="caution">
    <text evidence="3">The sequence shown here is derived from an EMBL/GenBank/DDBJ whole genome shotgun (WGS) entry which is preliminary data.</text>
</comment>
<dbReference type="PRINTS" id="PR01543">
    <property type="entry name" value="ANATRNSFRASE"/>
</dbReference>
<dbReference type="RefSeq" id="WP_200695651.1">
    <property type="nucleotide sequence ID" value="NZ_JAVREX010000010.1"/>
</dbReference>